<keyword evidence="1" id="KW-0812">Transmembrane</keyword>
<dbReference type="EMBL" id="JACJFM010000068">
    <property type="protein sequence ID" value="MBB1489635.1"/>
    <property type="molecule type" value="Genomic_DNA"/>
</dbReference>
<keyword evidence="1" id="KW-0472">Membrane</keyword>
<dbReference type="InterPro" id="IPR029058">
    <property type="entry name" value="AB_hydrolase_fold"/>
</dbReference>
<feature type="transmembrane region" description="Helical" evidence="1">
    <location>
        <begin position="7"/>
        <end position="25"/>
    </location>
</feature>
<sequence length="266" mass="30179">MKIFRHLLIGLITGYVVLILIIFSFQRDLLYSPGTTAPSEKRLTEKNLIYWPSMTDYRGFTSTHEPDKVKGTIVVFHGNAATAYHRHYYTDALHQYGFRIILAEYPGYGSRQGSPSETAIVDDALETLQLVYERYQEPVFILGESLGSGVAASTIARTKVPIEGLILLVPWDTLMDLALTHYGYLLLHWLVLDRYDSISNLANFNGRVAVVLAEKDDVIPVRHGLRLYDSINTDKKLWLFKDAGHDTIPVAPDSAWWKEVTDFITQ</sequence>
<organism evidence="3 4">
    <name type="scientific">Oceanospirillum sediminis</name>
    <dbReference type="NCBI Taxonomy" id="2760088"/>
    <lineage>
        <taxon>Bacteria</taxon>
        <taxon>Pseudomonadati</taxon>
        <taxon>Pseudomonadota</taxon>
        <taxon>Gammaproteobacteria</taxon>
        <taxon>Oceanospirillales</taxon>
        <taxon>Oceanospirillaceae</taxon>
        <taxon>Oceanospirillum</taxon>
    </lineage>
</organism>
<keyword evidence="3" id="KW-0378">Hydrolase</keyword>
<dbReference type="InterPro" id="IPR022742">
    <property type="entry name" value="Hydrolase_4"/>
</dbReference>
<comment type="caution">
    <text evidence="3">The sequence shown here is derived from an EMBL/GenBank/DDBJ whole genome shotgun (WGS) entry which is preliminary data.</text>
</comment>
<dbReference type="GO" id="GO:0016787">
    <property type="term" value="F:hydrolase activity"/>
    <property type="evidence" value="ECO:0007669"/>
    <property type="project" value="UniProtKB-KW"/>
</dbReference>
<evidence type="ECO:0000256" key="1">
    <source>
        <dbReference type="SAM" id="Phobius"/>
    </source>
</evidence>
<dbReference type="SUPFAM" id="SSF53474">
    <property type="entry name" value="alpha/beta-Hydrolases"/>
    <property type="match status" value="1"/>
</dbReference>
<proteinExistence type="predicted"/>
<evidence type="ECO:0000313" key="4">
    <source>
        <dbReference type="Proteomes" id="UP000565262"/>
    </source>
</evidence>
<feature type="domain" description="Serine aminopeptidase S33" evidence="2">
    <location>
        <begin position="68"/>
        <end position="171"/>
    </location>
</feature>
<dbReference type="Gene3D" id="3.40.50.1820">
    <property type="entry name" value="alpha/beta hydrolase"/>
    <property type="match status" value="1"/>
</dbReference>
<dbReference type="Proteomes" id="UP000565262">
    <property type="component" value="Unassembled WGS sequence"/>
</dbReference>
<evidence type="ECO:0000313" key="3">
    <source>
        <dbReference type="EMBL" id="MBB1489635.1"/>
    </source>
</evidence>
<reference evidence="3 4" key="1">
    <citation type="submission" date="2020-08" db="EMBL/GenBank/DDBJ databases">
        <title>Oceanospirillum sp. nov. isolated from marine sediment.</title>
        <authorList>
            <person name="Ji X."/>
        </authorList>
    </citation>
    <scope>NUCLEOTIDE SEQUENCE [LARGE SCALE GENOMIC DNA]</scope>
    <source>
        <strain evidence="3 4">D5</strain>
    </source>
</reference>
<dbReference type="PANTHER" id="PTHR12277">
    <property type="entry name" value="ALPHA/BETA HYDROLASE DOMAIN-CONTAINING PROTEIN"/>
    <property type="match status" value="1"/>
</dbReference>
<name>A0A839IW92_9GAMM</name>
<dbReference type="RefSeq" id="WP_182812261.1">
    <property type="nucleotide sequence ID" value="NZ_JACJFM010000068.1"/>
</dbReference>
<gene>
    <name evidence="3" type="ORF">H4O21_23775</name>
</gene>
<keyword evidence="1" id="KW-1133">Transmembrane helix</keyword>
<dbReference type="Pfam" id="PF12146">
    <property type="entry name" value="Hydrolase_4"/>
    <property type="match status" value="1"/>
</dbReference>
<keyword evidence="4" id="KW-1185">Reference proteome</keyword>
<protein>
    <submittedName>
        <fullName evidence="3">Alpha/beta hydrolase</fullName>
    </submittedName>
</protein>
<evidence type="ECO:0000259" key="2">
    <source>
        <dbReference type="Pfam" id="PF12146"/>
    </source>
</evidence>
<accession>A0A839IW92</accession>
<dbReference type="AlphaFoldDB" id="A0A839IW92"/>
<dbReference type="PANTHER" id="PTHR12277:SF79">
    <property type="entry name" value="XAA-PRO DIPEPTIDYL-PEPTIDASE-RELATED"/>
    <property type="match status" value="1"/>
</dbReference>